<organism evidence="3 4">
    <name type="scientific">Blattamonas nauphoetae</name>
    <dbReference type="NCBI Taxonomy" id="2049346"/>
    <lineage>
        <taxon>Eukaryota</taxon>
        <taxon>Metamonada</taxon>
        <taxon>Preaxostyla</taxon>
        <taxon>Oxymonadida</taxon>
        <taxon>Blattamonas</taxon>
    </lineage>
</organism>
<evidence type="ECO:0000256" key="1">
    <source>
        <dbReference type="SAM" id="MobiDB-lite"/>
    </source>
</evidence>
<comment type="caution">
    <text evidence="3">The sequence shown here is derived from an EMBL/GenBank/DDBJ whole genome shotgun (WGS) entry which is preliminary data.</text>
</comment>
<feature type="compositionally biased region" description="Polar residues" evidence="1">
    <location>
        <begin position="441"/>
        <end position="453"/>
    </location>
</feature>
<feature type="compositionally biased region" description="Polar residues" evidence="1">
    <location>
        <begin position="471"/>
        <end position="482"/>
    </location>
</feature>
<evidence type="ECO:0000313" key="3">
    <source>
        <dbReference type="EMBL" id="KAK2949454.1"/>
    </source>
</evidence>
<feature type="compositionally biased region" description="Basic and acidic residues" evidence="1">
    <location>
        <begin position="361"/>
        <end position="383"/>
    </location>
</feature>
<feature type="compositionally biased region" description="Polar residues" evidence="1">
    <location>
        <begin position="272"/>
        <end position="284"/>
    </location>
</feature>
<feature type="compositionally biased region" description="Polar residues" evidence="1">
    <location>
        <begin position="532"/>
        <end position="549"/>
    </location>
</feature>
<feature type="compositionally biased region" description="Basic and acidic residues" evidence="1">
    <location>
        <begin position="454"/>
        <end position="470"/>
    </location>
</feature>
<dbReference type="SUPFAM" id="SSF56112">
    <property type="entry name" value="Protein kinase-like (PK-like)"/>
    <property type="match status" value="1"/>
</dbReference>
<feature type="compositionally biased region" description="Basic and acidic residues" evidence="1">
    <location>
        <begin position="493"/>
        <end position="502"/>
    </location>
</feature>
<dbReference type="InterPro" id="IPR011009">
    <property type="entry name" value="Kinase-like_dom_sf"/>
</dbReference>
<protein>
    <recommendedName>
        <fullName evidence="2">Protein kinase domain-containing protein</fullName>
    </recommendedName>
</protein>
<dbReference type="InterPro" id="IPR000719">
    <property type="entry name" value="Prot_kinase_dom"/>
</dbReference>
<feature type="domain" description="Protein kinase" evidence="2">
    <location>
        <begin position="1"/>
        <end position="218"/>
    </location>
</feature>
<accession>A0ABQ9XDI2</accession>
<evidence type="ECO:0000313" key="4">
    <source>
        <dbReference type="Proteomes" id="UP001281761"/>
    </source>
</evidence>
<proteinExistence type="predicted"/>
<dbReference type="EMBL" id="JARBJD010000156">
    <property type="protein sequence ID" value="KAK2949454.1"/>
    <property type="molecule type" value="Genomic_DNA"/>
</dbReference>
<dbReference type="Proteomes" id="UP001281761">
    <property type="component" value="Unassembled WGS sequence"/>
</dbReference>
<feature type="compositionally biased region" description="Polar residues" evidence="1">
    <location>
        <begin position="332"/>
        <end position="341"/>
    </location>
</feature>
<sequence>MVFVTLNDLLRLGKGNVAYHKIIRLFNKILKTLSELHSTSKSHGSLETDSILVSKSGDIQFIESPKPASRNYFSPEALFQTDESVKSFKSEGNDLWAFGLLFLESIVGYQFASAHSDQDRISLCKSISPLTKQDFPFLSQKKFEYISTLPRSEVRRQQIFVLPSQKRDSVRSEQPQKASTLPLIDEAKRLLAEQFPKDSEKKKQGVTLSDLEMVVDYIFERCLVLNCFSRAHSATEMLPDRFWKIISATKPKIQKQSTTSNTEKRQSPRHVATSQIPPLAQTGTVELFWDEGKGSVSPRKAEGVNRGRCNSIGMPPPDTHDDNDEMDENVFPSPQSAQRYSPQMHPGRPSGNALATPMETTARDAHTTQPESTRRERRRDLDKPTSQPLPVQPTPSNTTKTPSSTETPQPLNEDEKEELKQTPTTIRSDEEVVLKEISPSKVKTFSFNGVNNKVTEKDETGSQHTYRDDSNVFNDQTNSNPQPFAPVTRTRRPARDPNERPRGLPSPLPSVEPQRKMGRPVSPMTTDRVAVVQQTQNDTTAPQNQSDYF</sequence>
<keyword evidence="4" id="KW-1185">Reference proteome</keyword>
<gene>
    <name evidence="3" type="ORF">BLNAU_15650</name>
</gene>
<evidence type="ECO:0000259" key="2">
    <source>
        <dbReference type="PROSITE" id="PS50011"/>
    </source>
</evidence>
<dbReference type="PROSITE" id="PS50011">
    <property type="entry name" value="PROTEIN_KINASE_DOM"/>
    <property type="match status" value="1"/>
</dbReference>
<feature type="compositionally biased region" description="Low complexity" evidence="1">
    <location>
        <begin position="394"/>
        <end position="410"/>
    </location>
</feature>
<feature type="region of interest" description="Disordered" evidence="1">
    <location>
        <begin position="252"/>
        <end position="549"/>
    </location>
</feature>
<reference evidence="3 4" key="1">
    <citation type="journal article" date="2022" name="bioRxiv">
        <title>Genomics of Preaxostyla Flagellates Illuminates Evolutionary Transitions and the Path Towards Mitochondrial Loss.</title>
        <authorList>
            <person name="Novak L.V.F."/>
            <person name="Treitli S.C."/>
            <person name="Pyrih J."/>
            <person name="Halakuc P."/>
            <person name="Pipaliya S.V."/>
            <person name="Vacek V."/>
            <person name="Brzon O."/>
            <person name="Soukal P."/>
            <person name="Eme L."/>
            <person name="Dacks J.B."/>
            <person name="Karnkowska A."/>
            <person name="Elias M."/>
            <person name="Hampl V."/>
        </authorList>
    </citation>
    <scope>NUCLEOTIDE SEQUENCE [LARGE SCALE GENOMIC DNA]</scope>
    <source>
        <strain evidence="3">NAU3</strain>
        <tissue evidence="3">Gut</tissue>
    </source>
</reference>
<dbReference type="Gene3D" id="1.10.510.10">
    <property type="entry name" value="Transferase(Phosphotransferase) domain 1"/>
    <property type="match status" value="1"/>
</dbReference>
<name>A0ABQ9XDI2_9EUKA</name>